<dbReference type="EMBL" id="FXSZ01000006">
    <property type="protein sequence ID" value="SMO69582.1"/>
    <property type="molecule type" value="Genomic_DNA"/>
</dbReference>
<feature type="signal peptide" evidence="1">
    <location>
        <begin position="1"/>
        <end position="22"/>
    </location>
</feature>
<keyword evidence="1" id="KW-0732">Signal</keyword>
<dbReference type="InterPro" id="IPR008928">
    <property type="entry name" value="6-hairpin_glycosidase_sf"/>
</dbReference>
<name>A0A521DDB6_9SPHI</name>
<evidence type="ECO:0000313" key="2">
    <source>
        <dbReference type="EMBL" id="SMO69582.1"/>
    </source>
</evidence>
<dbReference type="OrthoDB" id="1381994at2"/>
<dbReference type="Gene3D" id="1.50.10.20">
    <property type="match status" value="1"/>
</dbReference>
<dbReference type="GO" id="GO:0005975">
    <property type="term" value="P:carbohydrate metabolic process"/>
    <property type="evidence" value="ECO:0007669"/>
    <property type="project" value="InterPro"/>
</dbReference>
<sequence>MKKLQILSILLLAGFQSFSQQALPNVHMSAQVCYYNGNKTERQQVFTFKNNKSIININDAIWSCEKTADNSSLTKEEKAITFQLDKGHAEKAGVALSFLIDNWSVDNYVIMPSAAYNGNRFNMLNYHYPPLFKQKDYNKYLPITITNVPRLNKEVGESRMDLNTGDLATPALGIYFPKTKRGIWIFTEQATELGNSIFIFKENEARTKAEFSIAAPCVREKYYSMTNLSPSNETGVDFKQGDKVTIRYKVYTFDNLSSPKDLNNKYLSIRKAFGSSEYVNQLPFSKAFELMERQENDLWSAKDSLYTLGGEGWNMKWQLGWVGGCMVTLPLSEVGGDSSAVRSFENYYKIITQSQAKSGFFYSCGNGKAWCSDCFGQPHPDNLLLLRKNADALYFIYKYCFSQKTKNPNWQMPAEWKAPMQNFVNAFVKLWQENHQFGQFIDIETGEIKAGGSNSAAMAIAGLALASKYENNPQWLNVAKEAARYYYKNFTVNGISCGGPSEILQNNDAESAFAMLESFVALYETTQEKEWLNYAEDAAAFCSTWMVSYDYKFPESTLFGRLDMKTTGAVWASTQNKHGGPGICTASGDCLFKLYRATGNKLYLGMVFDVAHNIMQYIARADRPIKAQHVGWINERVNLSDWEGKEKIGDIFKGNTWAQVSAMLTVAQIPGIYINPVKKELVVFDHVEAKLNGSKITITNPTKFDAEVRVFIDNDPSKNYKQGFISTCPVVSIKAGETKTVAFAEII</sequence>
<dbReference type="SUPFAM" id="SSF48208">
    <property type="entry name" value="Six-hairpin glycosidases"/>
    <property type="match status" value="1"/>
</dbReference>
<reference evidence="2 3" key="1">
    <citation type="submission" date="2017-05" db="EMBL/GenBank/DDBJ databases">
        <authorList>
            <person name="Varghese N."/>
            <person name="Submissions S."/>
        </authorList>
    </citation>
    <scope>NUCLEOTIDE SEQUENCE [LARGE SCALE GENOMIC DNA]</scope>
    <source>
        <strain evidence="2 3">DSM 21342</strain>
    </source>
</reference>
<feature type="chain" id="PRO_5021828289" evidence="1">
    <location>
        <begin position="23"/>
        <end position="747"/>
    </location>
</feature>
<gene>
    <name evidence="2" type="ORF">SAMN06265350_106198</name>
</gene>
<dbReference type="Proteomes" id="UP000315971">
    <property type="component" value="Unassembled WGS sequence"/>
</dbReference>
<dbReference type="AlphaFoldDB" id="A0A521DDB6"/>
<evidence type="ECO:0000256" key="1">
    <source>
        <dbReference type="SAM" id="SignalP"/>
    </source>
</evidence>
<dbReference type="RefSeq" id="WP_142604154.1">
    <property type="nucleotide sequence ID" value="NZ_FXSZ01000006.1"/>
</dbReference>
<organism evidence="2 3">
    <name type="scientific">Solitalea koreensis</name>
    <dbReference type="NCBI Taxonomy" id="543615"/>
    <lineage>
        <taxon>Bacteria</taxon>
        <taxon>Pseudomonadati</taxon>
        <taxon>Bacteroidota</taxon>
        <taxon>Sphingobacteriia</taxon>
        <taxon>Sphingobacteriales</taxon>
        <taxon>Sphingobacteriaceae</taxon>
        <taxon>Solitalea</taxon>
    </lineage>
</organism>
<keyword evidence="3" id="KW-1185">Reference proteome</keyword>
<proteinExistence type="predicted"/>
<protein>
    <submittedName>
        <fullName evidence="2">Uncharacterized protein</fullName>
    </submittedName>
</protein>
<accession>A0A521DDB6</accession>
<evidence type="ECO:0000313" key="3">
    <source>
        <dbReference type="Proteomes" id="UP000315971"/>
    </source>
</evidence>